<dbReference type="Pfam" id="PF00082">
    <property type="entry name" value="Peptidase_S8"/>
    <property type="match status" value="1"/>
</dbReference>
<evidence type="ECO:0000256" key="1">
    <source>
        <dbReference type="ARBA" id="ARBA00011073"/>
    </source>
</evidence>
<protein>
    <recommendedName>
        <fullName evidence="5">Peptidase S8/S53 domain-containing protein</fullName>
    </recommendedName>
</protein>
<keyword evidence="3" id="KW-0378">Hydrolase</keyword>
<feature type="domain" description="Peptidase S8/S53" evidence="5">
    <location>
        <begin position="137"/>
        <end position="265"/>
    </location>
</feature>
<keyword evidence="4" id="KW-0720">Serine protease</keyword>
<name>A0ABS4K3M2_9CLOT</name>
<evidence type="ECO:0000313" key="7">
    <source>
        <dbReference type="Proteomes" id="UP001519308"/>
    </source>
</evidence>
<sequence>MNFFMVNSNFDYEGLDKKKLKGKQSVTQELGEGLREGQSKFLPVYTSEDYENYIVQYTGDILKALEPLNYVRGYASGENYFAAIAVKKGRIQDLLKAVPEIVNIEKSYPFTLSELRVVGTETFDNADFPKKPESLNGEGVIIGIIGTGIDYLNERFMTQDGSSRVIAIWDQTIYKGPTPKTMRYGTDFSKDKIASAVAIKRRGGDPYSIVDHRDEVGHGTALAGIIGGRSLGNEDTFKSIAPRCDFAIVKLKEAKQATLEMNGISERKGHIYESTDIAAAVEYLHKLQISENKAMVVYIPLESNCGGHDGQTTLERYLDIFNMRRGFAITSTTGTEGDKGTHTSGILAQKGDIGKIDVEVDEKDRLFCLSIWLTRPDKVSVNIITPTGEKTGKIEVPKMEEGEIQTKLGDSLIKIQYYIQQESGGEQVIILIANNVKGGIWQVNLIGDIVVNGRYDVWMHQKSLLRGETRFLKPDIYTTLTVPCTGRNVLCTGYYNKKDGILPPGSGRGYTRDGRIKPTVIVNGYNILTTGLNNSAIVTSGVAVAGAVLTGAVALLLEWGIVEKNDANLYSSKIATYLIRGTIKNEGIVHPNPDWGYGILTCEELFKNLGRVEEGVCTKGYFEKFYHIPTENLFFSIPYDAFKRLKA</sequence>
<accession>A0ABS4K3M2</accession>
<dbReference type="RefSeq" id="WP_152513215.1">
    <property type="nucleotide sequence ID" value="NZ_JAGGLL010000016.1"/>
</dbReference>
<proteinExistence type="inferred from homology"/>
<evidence type="ECO:0000256" key="2">
    <source>
        <dbReference type="ARBA" id="ARBA00022670"/>
    </source>
</evidence>
<keyword evidence="7" id="KW-1185">Reference proteome</keyword>
<reference evidence="6 7" key="1">
    <citation type="submission" date="2021-03" db="EMBL/GenBank/DDBJ databases">
        <title>Genomic Encyclopedia of Type Strains, Phase IV (KMG-IV): sequencing the most valuable type-strain genomes for metagenomic binning, comparative biology and taxonomic classification.</title>
        <authorList>
            <person name="Goeker M."/>
        </authorList>
    </citation>
    <scope>NUCLEOTIDE SEQUENCE [LARGE SCALE GENOMIC DNA]</scope>
    <source>
        <strain evidence="6 7">DSM 28650</strain>
    </source>
</reference>
<dbReference type="PANTHER" id="PTHR43399">
    <property type="entry name" value="SUBTILISIN-RELATED"/>
    <property type="match status" value="1"/>
</dbReference>
<dbReference type="Gene3D" id="2.60.120.1290">
    <property type="match status" value="1"/>
</dbReference>
<dbReference type="InterPro" id="IPR034045">
    <property type="entry name" value="Pep_S8_CspA-like"/>
</dbReference>
<dbReference type="Proteomes" id="UP001519308">
    <property type="component" value="Unassembled WGS sequence"/>
</dbReference>
<dbReference type="EMBL" id="JAGGLL010000016">
    <property type="protein sequence ID" value="MBP2022390.1"/>
    <property type="molecule type" value="Genomic_DNA"/>
</dbReference>
<evidence type="ECO:0000259" key="5">
    <source>
        <dbReference type="Pfam" id="PF00082"/>
    </source>
</evidence>
<organism evidence="6 7">
    <name type="scientific">Clostridium punense</name>
    <dbReference type="NCBI Taxonomy" id="1054297"/>
    <lineage>
        <taxon>Bacteria</taxon>
        <taxon>Bacillati</taxon>
        <taxon>Bacillota</taxon>
        <taxon>Clostridia</taxon>
        <taxon>Eubacteriales</taxon>
        <taxon>Clostridiaceae</taxon>
        <taxon>Clostridium</taxon>
    </lineage>
</organism>
<dbReference type="InterPro" id="IPR051048">
    <property type="entry name" value="Peptidase_S8/S53_subtilisin"/>
</dbReference>
<evidence type="ECO:0000313" key="6">
    <source>
        <dbReference type="EMBL" id="MBP2022390.1"/>
    </source>
</evidence>
<dbReference type="InterPro" id="IPR036852">
    <property type="entry name" value="Peptidase_S8/S53_dom_sf"/>
</dbReference>
<gene>
    <name evidence="6" type="ORF">J2Z44_002211</name>
</gene>
<dbReference type="Gene3D" id="3.40.50.200">
    <property type="entry name" value="Peptidase S8/S53 domain"/>
    <property type="match status" value="1"/>
</dbReference>
<evidence type="ECO:0000256" key="3">
    <source>
        <dbReference type="ARBA" id="ARBA00022801"/>
    </source>
</evidence>
<comment type="caution">
    <text evidence="6">The sequence shown here is derived from an EMBL/GenBank/DDBJ whole genome shotgun (WGS) entry which is preliminary data.</text>
</comment>
<evidence type="ECO:0000256" key="4">
    <source>
        <dbReference type="ARBA" id="ARBA00022825"/>
    </source>
</evidence>
<keyword evidence="2" id="KW-0645">Protease</keyword>
<dbReference type="SUPFAM" id="SSF52743">
    <property type="entry name" value="Subtilisin-like"/>
    <property type="match status" value="1"/>
</dbReference>
<dbReference type="CDD" id="cd07478">
    <property type="entry name" value="Peptidases_S8_CspA-like"/>
    <property type="match status" value="1"/>
</dbReference>
<dbReference type="PRINTS" id="PR00723">
    <property type="entry name" value="SUBTILISIN"/>
</dbReference>
<dbReference type="PANTHER" id="PTHR43399:SF4">
    <property type="entry name" value="CELL WALL-ASSOCIATED PROTEASE"/>
    <property type="match status" value="1"/>
</dbReference>
<dbReference type="InterPro" id="IPR015500">
    <property type="entry name" value="Peptidase_S8_subtilisin-rel"/>
</dbReference>
<comment type="similarity">
    <text evidence="1">Belongs to the peptidase S8 family.</text>
</comment>
<dbReference type="InterPro" id="IPR000209">
    <property type="entry name" value="Peptidase_S8/S53_dom"/>
</dbReference>